<keyword evidence="3" id="KW-1185">Reference proteome</keyword>
<proteinExistence type="predicted"/>
<reference evidence="4" key="1">
    <citation type="submission" date="2022-11" db="UniProtKB">
        <authorList>
            <consortium name="WormBaseParasite"/>
        </authorList>
    </citation>
    <scope>IDENTIFICATION</scope>
</reference>
<evidence type="ECO:0000313" key="3">
    <source>
        <dbReference type="Proteomes" id="UP000887565"/>
    </source>
</evidence>
<feature type="coiled-coil region" evidence="1">
    <location>
        <begin position="133"/>
        <end position="160"/>
    </location>
</feature>
<keyword evidence="1" id="KW-0175">Coiled coil</keyword>
<accession>A0A915JS47</accession>
<protein>
    <submittedName>
        <fullName evidence="4">Uncharacterized protein</fullName>
    </submittedName>
</protein>
<evidence type="ECO:0000313" key="4">
    <source>
        <dbReference type="WBParaSite" id="nRc.2.0.1.t28923-RA"/>
    </source>
</evidence>
<evidence type="ECO:0000256" key="1">
    <source>
        <dbReference type="SAM" id="Coils"/>
    </source>
</evidence>
<name>A0A915JS47_ROMCU</name>
<dbReference type="AlphaFoldDB" id="A0A915JS47"/>
<feature type="region of interest" description="Disordered" evidence="2">
    <location>
        <begin position="38"/>
        <end position="75"/>
    </location>
</feature>
<organism evidence="3 4">
    <name type="scientific">Romanomermis culicivorax</name>
    <name type="common">Nematode worm</name>
    <dbReference type="NCBI Taxonomy" id="13658"/>
    <lineage>
        <taxon>Eukaryota</taxon>
        <taxon>Metazoa</taxon>
        <taxon>Ecdysozoa</taxon>
        <taxon>Nematoda</taxon>
        <taxon>Enoplea</taxon>
        <taxon>Dorylaimia</taxon>
        <taxon>Mermithida</taxon>
        <taxon>Mermithoidea</taxon>
        <taxon>Mermithidae</taxon>
        <taxon>Romanomermis</taxon>
    </lineage>
</organism>
<dbReference type="WBParaSite" id="nRc.2.0.1.t28923-RA">
    <property type="protein sequence ID" value="nRc.2.0.1.t28923-RA"/>
    <property type="gene ID" value="nRc.2.0.1.g28923"/>
</dbReference>
<evidence type="ECO:0000256" key="2">
    <source>
        <dbReference type="SAM" id="MobiDB-lite"/>
    </source>
</evidence>
<sequence length="192" mass="21449">MARTVGNVCHRSQLQALGCNTIGTKMEKLKETLLHSASVDPNLEKSNGGGYTTTRSPPQDAESDTESFSLSENRNKSIIGEASSKKIKLDTSQKDKKLPCLSASVTWQDPKITVQEHQSQVEEEHKLKMKLLLQKEENKRNIYNLKVEALKQEIEASKAKRRYYGAKAYLLASTVVDPPWECSSLVMDAPVQ</sequence>
<dbReference type="Proteomes" id="UP000887565">
    <property type="component" value="Unplaced"/>
</dbReference>